<reference evidence="2" key="1">
    <citation type="submission" date="2023-03" db="EMBL/GenBank/DDBJ databases">
        <title>Massive genome expansion in bonnet fungi (Mycena s.s.) driven by repeated elements and novel gene families across ecological guilds.</title>
        <authorList>
            <consortium name="Lawrence Berkeley National Laboratory"/>
            <person name="Harder C.B."/>
            <person name="Miyauchi S."/>
            <person name="Viragh M."/>
            <person name="Kuo A."/>
            <person name="Thoen E."/>
            <person name="Andreopoulos B."/>
            <person name="Lu D."/>
            <person name="Skrede I."/>
            <person name="Drula E."/>
            <person name="Henrissat B."/>
            <person name="Morin E."/>
            <person name="Kohler A."/>
            <person name="Barry K."/>
            <person name="LaButti K."/>
            <person name="Morin E."/>
            <person name="Salamov A."/>
            <person name="Lipzen A."/>
            <person name="Mereny Z."/>
            <person name="Hegedus B."/>
            <person name="Baldrian P."/>
            <person name="Stursova M."/>
            <person name="Weitz H."/>
            <person name="Taylor A."/>
            <person name="Grigoriev I.V."/>
            <person name="Nagy L.G."/>
            <person name="Martin F."/>
            <person name="Kauserud H."/>
        </authorList>
    </citation>
    <scope>NUCLEOTIDE SEQUENCE</scope>
    <source>
        <strain evidence="2">9284</strain>
    </source>
</reference>
<evidence type="ECO:0000313" key="2">
    <source>
        <dbReference type="EMBL" id="KAJ7623629.1"/>
    </source>
</evidence>
<feature type="region of interest" description="Disordered" evidence="1">
    <location>
        <begin position="262"/>
        <end position="334"/>
    </location>
</feature>
<name>A0AAD7FJF3_9AGAR</name>
<accession>A0AAD7FJF3</accession>
<gene>
    <name evidence="2" type="ORF">FB45DRAFT_1061526</name>
</gene>
<dbReference type="Proteomes" id="UP001221142">
    <property type="component" value="Unassembled WGS sequence"/>
</dbReference>
<comment type="caution">
    <text evidence="2">The sequence shown here is derived from an EMBL/GenBank/DDBJ whole genome shotgun (WGS) entry which is preliminary data.</text>
</comment>
<dbReference type="EMBL" id="JARKIF010000014">
    <property type="protein sequence ID" value="KAJ7623629.1"/>
    <property type="molecule type" value="Genomic_DNA"/>
</dbReference>
<organism evidence="2 3">
    <name type="scientific">Roridomyces roridus</name>
    <dbReference type="NCBI Taxonomy" id="1738132"/>
    <lineage>
        <taxon>Eukaryota</taxon>
        <taxon>Fungi</taxon>
        <taxon>Dikarya</taxon>
        <taxon>Basidiomycota</taxon>
        <taxon>Agaricomycotina</taxon>
        <taxon>Agaricomycetes</taxon>
        <taxon>Agaricomycetidae</taxon>
        <taxon>Agaricales</taxon>
        <taxon>Marasmiineae</taxon>
        <taxon>Mycenaceae</taxon>
        <taxon>Roridomyces</taxon>
    </lineage>
</organism>
<sequence length="334" mass="36944">MVDPELSCIDALLLENQFPRGGLLASVNSASETAHWLEAHDNHPLLLLLRAVCSPGPVPIAISPEESGFAVFCSRFTVPMVEKLAQRLAKLSGFVVLLRRASENPIPVLRAARRKTRARDGEETLVDPESRMTGVYHTSALDLKLRLGGNTVHDIKICSDLQTHIFEPSSGWFRSRHELGSFVSSEIVLHPHQAVFDRSYTNIGLLVHRRRHGSVLQTDLHFWVHDPALPSRVRGLLVSTSTYVPDALTEKRLLAQGNANVEYPASESHPPAPKLRSKKSEPPEAMHFNPLDSVVPNDGWPTLGSELHRANGKYSNGWTVPWKEEPSSAGKDVV</sequence>
<dbReference type="AlphaFoldDB" id="A0AAD7FJF3"/>
<proteinExistence type="predicted"/>
<protein>
    <submittedName>
        <fullName evidence="2">Uncharacterized protein</fullName>
    </submittedName>
</protein>
<keyword evidence="3" id="KW-1185">Reference proteome</keyword>
<evidence type="ECO:0000313" key="3">
    <source>
        <dbReference type="Proteomes" id="UP001221142"/>
    </source>
</evidence>
<evidence type="ECO:0000256" key="1">
    <source>
        <dbReference type="SAM" id="MobiDB-lite"/>
    </source>
</evidence>